<evidence type="ECO:0000256" key="1">
    <source>
        <dbReference type="ARBA" id="ARBA00008987"/>
    </source>
</evidence>
<evidence type="ECO:0000313" key="4">
    <source>
        <dbReference type="EMBL" id="GMA29616.1"/>
    </source>
</evidence>
<name>A0AA37USX5_9MICO</name>
<protein>
    <submittedName>
        <fullName evidence="4">Co-chaperone YbbN</fullName>
    </submittedName>
</protein>
<dbReference type="AlphaFoldDB" id="A0AA37USX5"/>
<reference evidence="4 5" key="1">
    <citation type="journal article" date="2014" name="Int. J. Syst. Evol. Microbiol.">
        <title>Complete genome sequence of Corynebacterium casei LMG S-19264T (=DSM 44701T), isolated from a smear-ripened cheese.</title>
        <authorList>
            <consortium name="US DOE Joint Genome Institute (JGI-PGF)"/>
            <person name="Walter F."/>
            <person name="Albersmeier A."/>
            <person name="Kalinowski J."/>
            <person name="Ruckert C."/>
        </authorList>
    </citation>
    <scope>NUCLEOTIDE SEQUENCE [LARGE SCALE GENOMIC DNA]</scope>
    <source>
        <strain evidence="4 5">NBRC 112289</strain>
    </source>
</reference>
<evidence type="ECO:0000313" key="5">
    <source>
        <dbReference type="Proteomes" id="UP001157160"/>
    </source>
</evidence>
<keyword evidence="5" id="KW-1185">Reference proteome</keyword>
<dbReference type="Gene3D" id="3.40.30.10">
    <property type="entry name" value="Glutaredoxin"/>
    <property type="match status" value="1"/>
</dbReference>
<dbReference type="Gene3D" id="1.25.40.10">
    <property type="entry name" value="Tetratricopeptide repeat domain"/>
    <property type="match status" value="1"/>
</dbReference>
<dbReference type="GO" id="GO:0006950">
    <property type="term" value="P:response to stress"/>
    <property type="evidence" value="ECO:0007669"/>
    <property type="project" value="UniProtKB-ARBA"/>
</dbReference>
<accession>A0AA37USX5</accession>
<evidence type="ECO:0000256" key="2">
    <source>
        <dbReference type="ARBA" id="ARBA00023284"/>
    </source>
</evidence>
<dbReference type="Proteomes" id="UP001157160">
    <property type="component" value="Unassembled WGS sequence"/>
</dbReference>
<keyword evidence="2" id="KW-0676">Redox-active center</keyword>
<dbReference type="EMBL" id="BSUL01000001">
    <property type="protein sequence ID" value="GMA29616.1"/>
    <property type="molecule type" value="Genomic_DNA"/>
</dbReference>
<dbReference type="PANTHER" id="PTHR45663:SF11">
    <property type="entry name" value="GEO12009P1"/>
    <property type="match status" value="1"/>
</dbReference>
<comment type="similarity">
    <text evidence="1">Belongs to the thioredoxin family.</text>
</comment>
<dbReference type="RefSeq" id="WP_431308017.1">
    <property type="nucleotide sequence ID" value="NZ_BSUL01000001.1"/>
</dbReference>
<dbReference type="InterPro" id="IPR011990">
    <property type="entry name" value="TPR-like_helical_dom_sf"/>
</dbReference>
<dbReference type="SUPFAM" id="SSF48452">
    <property type="entry name" value="TPR-like"/>
    <property type="match status" value="1"/>
</dbReference>
<proteinExistence type="inferred from homology"/>
<dbReference type="Pfam" id="PF14561">
    <property type="entry name" value="TPR_20"/>
    <property type="match status" value="1"/>
</dbReference>
<dbReference type="GO" id="GO:0005737">
    <property type="term" value="C:cytoplasm"/>
    <property type="evidence" value="ECO:0007669"/>
    <property type="project" value="TreeGrafter"/>
</dbReference>
<comment type="caution">
    <text evidence="4">The sequence shown here is derived from an EMBL/GenBank/DDBJ whole genome shotgun (WGS) entry which is preliminary data.</text>
</comment>
<organism evidence="4 5">
    <name type="scientific">Arenivirga flava</name>
    <dbReference type="NCBI Taxonomy" id="1930060"/>
    <lineage>
        <taxon>Bacteria</taxon>
        <taxon>Bacillati</taxon>
        <taxon>Actinomycetota</taxon>
        <taxon>Actinomycetes</taxon>
        <taxon>Micrococcales</taxon>
        <taxon>Microbacteriaceae</taxon>
        <taxon>Arenivirga</taxon>
    </lineage>
</organism>
<sequence>MEGTDAGFASILELSNTVPVVAELYAGWSEQSQQLGALLERLVRAAAGRLVLARIDAEANPQLAQAFQADAIPTVAAVVAGRPVSLFQGLPAEEQVQGVLEQLLELAAQNGVTGSIELDGAEAPAEPEQPPLPPLHQEAFDAIDRGDYPTAIAAYRKAIAQNPADHDAAAGLAQVELLERLAGRTAAEIRQAAGDAPGDVDAQLAVADLDLSGGHLEDAFGRLLELFPSLDAAGKEQVRVRLLAYFQVAGGDDPRVAAARRRLTSLLY</sequence>
<gene>
    <name evidence="4" type="ORF">GCM10025874_28690</name>
</gene>
<evidence type="ECO:0000259" key="3">
    <source>
        <dbReference type="Pfam" id="PF00085"/>
    </source>
</evidence>
<dbReference type="Pfam" id="PF00085">
    <property type="entry name" value="Thioredoxin"/>
    <property type="match status" value="1"/>
</dbReference>
<dbReference type="PANTHER" id="PTHR45663">
    <property type="entry name" value="GEO12009P1"/>
    <property type="match status" value="1"/>
</dbReference>
<dbReference type="InterPro" id="IPR013766">
    <property type="entry name" value="Thioredoxin_domain"/>
</dbReference>
<dbReference type="GO" id="GO:0015035">
    <property type="term" value="F:protein-disulfide reductase activity"/>
    <property type="evidence" value="ECO:0007669"/>
    <property type="project" value="TreeGrafter"/>
</dbReference>
<feature type="domain" description="Thioredoxin" evidence="3">
    <location>
        <begin position="5"/>
        <end position="97"/>
    </location>
</feature>
<dbReference type="InterPro" id="IPR036249">
    <property type="entry name" value="Thioredoxin-like_sf"/>
</dbReference>
<dbReference type="CDD" id="cd02956">
    <property type="entry name" value="ybbN"/>
    <property type="match status" value="1"/>
</dbReference>
<dbReference type="SUPFAM" id="SSF52833">
    <property type="entry name" value="Thioredoxin-like"/>
    <property type="match status" value="1"/>
</dbReference>